<dbReference type="EMBL" id="FNJL01000043">
    <property type="protein sequence ID" value="SDP91713.1"/>
    <property type="molecule type" value="Genomic_DNA"/>
</dbReference>
<evidence type="ECO:0000313" key="2">
    <source>
        <dbReference type="EMBL" id="SDP91713.1"/>
    </source>
</evidence>
<gene>
    <name evidence="1" type="ORF">SAMN04489708_116110</name>
    <name evidence="2" type="ORF">SAMN04489708_14327</name>
</gene>
<dbReference type="RefSeq" id="WP_092835474.1">
    <property type="nucleotide sequence ID" value="NZ_FNJL01000016.1"/>
</dbReference>
<dbReference type="OrthoDB" id="3078238at2"/>
<organism evidence="1 3">
    <name type="scientific">Paracidovorax cattleyae</name>
    <dbReference type="NCBI Taxonomy" id="80868"/>
    <lineage>
        <taxon>Bacteria</taxon>
        <taxon>Pseudomonadati</taxon>
        <taxon>Pseudomonadota</taxon>
        <taxon>Betaproteobacteria</taxon>
        <taxon>Burkholderiales</taxon>
        <taxon>Comamonadaceae</taxon>
        <taxon>Paracidovorax</taxon>
    </lineage>
</organism>
<dbReference type="GO" id="GO:0016746">
    <property type="term" value="F:acyltransferase activity"/>
    <property type="evidence" value="ECO:0007669"/>
    <property type="project" value="InterPro"/>
</dbReference>
<dbReference type="AlphaFoldDB" id="A0A1H0TW85"/>
<keyword evidence="3" id="KW-1185">Reference proteome</keyword>
<dbReference type="Gene3D" id="3.40.47.10">
    <property type="match status" value="1"/>
</dbReference>
<protein>
    <submittedName>
        <fullName evidence="1">3-oxoacyl-[acyl-carrier-protein] synthase-1</fullName>
    </submittedName>
</protein>
<dbReference type="Proteomes" id="UP000199317">
    <property type="component" value="Unassembled WGS sequence"/>
</dbReference>
<dbReference type="InterPro" id="IPR016039">
    <property type="entry name" value="Thiolase-like"/>
</dbReference>
<reference evidence="1" key="1">
    <citation type="submission" date="2016-10" db="EMBL/GenBank/DDBJ databases">
        <authorList>
            <person name="de Groot N.N."/>
        </authorList>
    </citation>
    <scope>NUCLEOTIDE SEQUENCE [LARGE SCALE GENOMIC DNA]</scope>
    <source>
        <strain evidence="1">DSM 17101</strain>
    </source>
</reference>
<accession>A0A1H0TW85</accession>
<dbReference type="PROSITE" id="PS51257">
    <property type="entry name" value="PROKAR_LIPOPROTEIN"/>
    <property type="match status" value="1"/>
</dbReference>
<dbReference type="EMBL" id="FNJL01000016">
    <property type="protein sequence ID" value="SDP57786.1"/>
    <property type="molecule type" value="Genomic_DNA"/>
</dbReference>
<sequence>MTRPTSSPQDGHGLRVVSAGICCAVGYTAAAASCALRAGMDHFQESDFRTRSGDLVRVARLPEPRLWGAPRLAEWMRHAMEDCLAHAGPLPDEPMPLLLLCAEPERPAAEDRQTVQAVALSRPALGRPLHSASSGTATGRAGLAGCLAHADKLLREGAARHVMVMGFDSYLHSEVINHYLSQDRLLVPGNRDGFIPGEAAAAVLLELAPPETPGLHIAGWGQGMEEGRPDGSVPSRSRGLTQALRTAFAQAGIDCNDLAFRLSDQNGEGFFAGDATNAFTRVAVDGGTSPMVLTTADCTGEVGAATGPLMLAWLHHLLPRADGPGHCGALHLANDEGLRAAVVVRYQPPAHY</sequence>
<evidence type="ECO:0000313" key="3">
    <source>
        <dbReference type="Proteomes" id="UP000199317"/>
    </source>
</evidence>
<proteinExistence type="predicted"/>
<dbReference type="SUPFAM" id="SSF53901">
    <property type="entry name" value="Thiolase-like"/>
    <property type="match status" value="2"/>
</dbReference>
<evidence type="ECO:0000313" key="1">
    <source>
        <dbReference type="EMBL" id="SDP57786.1"/>
    </source>
</evidence>
<name>A0A1H0TW85_9BURK</name>
<reference evidence="3" key="2">
    <citation type="submission" date="2016-10" db="EMBL/GenBank/DDBJ databases">
        <authorList>
            <person name="Varghese N."/>
            <person name="Submissions S."/>
        </authorList>
    </citation>
    <scope>NUCLEOTIDE SEQUENCE [LARGE SCALE GENOMIC DNA]</scope>
    <source>
        <strain evidence="3">DSM 17101</strain>
    </source>
</reference>